<dbReference type="AlphaFoldDB" id="A0A941IXF5"/>
<reference evidence="9" key="1">
    <citation type="journal article" date="2018" name="Int. J. Syst. Evol. Microbiol.">
        <title>Carboxylicivirga sediminis sp. nov., isolated from coastal sediment.</title>
        <authorList>
            <person name="Wang F.Q."/>
            <person name="Ren L.H."/>
            <person name="Zou R.J."/>
            <person name="Sun Y.Z."/>
            <person name="Liu X.J."/>
            <person name="Jiang F."/>
            <person name="Liu L.J."/>
        </authorList>
    </citation>
    <scope>NUCLEOTIDE SEQUENCE</scope>
    <source>
        <strain evidence="9">JR1</strain>
    </source>
</reference>
<gene>
    <name evidence="9" type="ORF">KDU71_07165</name>
</gene>
<evidence type="ECO:0000256" key="3">
    <source>
        <dbReference type="ARBA" id="ARBA00022729"/>
    </source>
</evidence>
<dbReference type="Proteomes" id="UP000679220">
    <property type="component" value="Unassembled WGS sequence"/>
</dbReference>
<evidence type="ECO:0000259" key="8">
    <source>
        <dbReference type="Pfam" id="PF14322"/>
    </source>
</evidence>
<reference evidence="9" key="2">
    <citation type="submission" date="2021-04" db="EMBL/GenBank/DDBJ databases">
        <authorList>
            <person name="Zhang T."/>
            <person name="Zhang Y."/>
            <person name="Lu D."/>
            <person name="Zuo D."/>
            <person name="Du Z."/>
        </authorList>
    </citation>
    <scope>NUCLEOTIDE SEQUENCE</scope>
    <source>
        <strain evidence="9">JR1</strain>
    </source>
</reference>
<evidence type="ECO:0000256" key="6">
    <source>
        <dbReference type="SAM" id="SignalP"/>
    </source>
</evidence>
<dbReference type="GO" id="GO:0009279">
    <property type="term" value="C:cell outer membrane"/>
    <property type="evidence" value="ECO:0007669"/>
    <property type="project" value="UniProtKB-SubCell"/>
</dbReference>
<sequence>MKKLKYIILVCLAIAISACEDNLDTFPTDQAGGAELFSDVDKAMSTINGLYRAMYVTEWGTGWEHEQFGHISIVHSGNLMAEDMVQAEMGSGWFYYDYMYQVKSDFTNTQGRPYSSWNFYYTLITNVNSILASKDELQGAPSKINSLMGQAFALRAFSYFYLARFYQQSIAVGGGDLPGVPIYTEPTTIETKGVGRGTLNDVYQLINADIDSALVRLDPEKAQERVHISNLDYYSANGLKARIMLEQERWQEAYDAATEALKGGSSMLAAGDISGGYAFNDASKNCVLWGFEVLDDQVAGAGRAMLFGHMDSRSSDYYASRARVCVSNWLYDQVDVTDVRKSWWYGPLAEEDEQATGTEKSYNQFKFQFANVATGAGDYIFMRHEEMMLMQAEAKCMLEQYAEARTILEDLMKERQEGYDISGLTDSKALTTNSDNGPTTPASGSITLMDEIMLQRRIELWGEVSRIYDIKRLGTGFTRNFAGSNHSELIPYINPLDPLCPDWVMSIPQAEFDGNDALDPNADQNPW</sequence>
<keyword evidence="10" id="KW-1185">Reference proteome</keyword>
<feature type="signal peptide" evidence="6">
    <location>
        <begin position="1"/>
        <end position="20"/>
    </location>
</feature>
<feature type="domain" description="RagB/SusD" evidence="7">
    <location>
        <begin position="366"/>
        <end position="473"/>
    </location>
</feature>
<feature type="domain" description="SusD-like N-terminal" evidence="8">
    <location>
        <begin position="98"/>
        <end position="217"/>
    </location>
</feature>
<dbReference type="RefSeq" id="WP_212189238.1">
    <property type="nucleotide sequence ID" value="NZ_JAGTAR010000008.1"/>
</dbReference>
<evidence type="ECO:0000259" key="7">
    <source>
        <dbReference type="Pfam" id="PF07980"/>
    </source>
</evidence>
<keyword evidence="3 6" id="KW-0732">Signal</keyword>
<name>A0A941IXF5_9BACT</name>
<comment type="subcellular location">
    <subcellularLocation>
        <location evidence="1">Cell outer membrane</location>
    </subcellularLocation>
</comment>
<dbReference type="SUPFAM" id="SSF48452">
    <property type="entry name" value="TPR-like"/>
    <property type="match status" value="1"/>
</dbReference>
<dbReference type="EMBL" id="JAGTAR010000008">
    <property type="protein sequence ID" value="MBR8535334.1"/>
    <property type="molecule type" value="Genomic_DNA"/>
</dbReference>
<evidence type="ECO:0000313" key="10">
    <source>
        <dbReference type="Proteomes" id="UP000679220"/>
    </source>
</evidence>
<keyword evidence="4" id="KW-0472">Membrane</keyword>
<evidence type="ECO:0000256" key="5">
    <source>
        <dbReference type="ARBA" id="ARBA00023237"/>
    </source>
</evidence>
<protein>
    <submittedName>
        <fullName evidence="9">RagB/SusD family nutrient uptake outer membrane protein</fullName>
    </submittedName>
</protein>
<evidence type="ECO:0000256" key="2">
    <source>
        <dbReference type="ARBA" id="ARBA00006275"/>
    </source>
</evidence>
<dbReference type="InterPro" id="IPR012944">
    <property type="entry name" value="SusD_RagB_dom"/>
</dbReference>
<comment type="similarity">
    <text evidence="2">Belongs to the SusD family.</text>
</comment>
<dbReference type="PROSITE" id="PS51257">
    <property type="entry name" value="PROKAR_LIPOPROTEIN"/>
    <property type="match status" value="1"/>
</dbReference>
<keyword evidence="5" id="KW-0998">Cell outer membrane</keyword>
<proteinExistence type="inferred from homology"/>
<dbReference type="Pfam" id="PF07980">
    <property type="entry name" value="SusD_RagB"/>
    <property type="match status" value="1"/>
</dbReference>
<dbReference type="InterPro" id="IPR033985">
    <property type="entry name" value="SusD-like_N"/>
</dbReference>
<comment type="caution">
    <text evidence="9">The sequence shown here is derived from an EMBL/GenBank/DDBJ whole genome shotgun (WGS) entry which is preliminary data.</text>
</comment>
<dbReference type="Gene3D" id="1.25.40.390">
    <property type="match status" value="1"/>
</dbReference>
<evidence type="ECO:0000256" key="4">
    <source>
        <dbReference type="ARBA" id="ARBA00023136"/>
    </source>
</evidence>
<evidence type="ECO:0000256" key="1">
    <source>
        <dbReference type="ARBA" id="ARBA00004442"/>
    </source>
</evidence>
<accession>A0A941IXF5</accession>
<feature type="chain" id="PRO_5036747287" evidence="6">
    <location>
        <begin position="21"/>
        <end position="527"/>
    </location>
</feature>
<dbReference type="Pfam" id="PF14322">
    <property type="entry name" value="SusD-like_3"/>
    <property type="match status" value="1"/>
</dbReference>
<dbReference type="InterPro" id="IPR011990">
    <property type="entry name" value="TPR-like_helical_dom_sf"/>
</dbReference>
<evidence type="ECO:0000313" key="9">
    <source>
        <dbReference type="EMBL" id="MBR8535334.1"/>
    </source>
</evidence>
<organism evidence="9 10">
    <name type="scientific">Carboxylicivirga sediminis</name>
    <dbReference type="NCBI Taxonomy" id="2006564"/>
    <lineage>
        <taxon>Bacteria</taxon>
        <taxon>Pseudomonadati</taxon>
        <taxon>Bacteroidota</taxon>
        <taxon>Bacteroidia</taxon>
        <taxon>Marinilabiliales</taxon>
        <taxon>Marinilabiliaceae</taxon>
        <taxon>Carboxylicivirga</taxon>
    </lineage>
</organism>